<reference evidence="3 4" key="1">
    <citation type="submission" date="2023-11" db="EMBL/GenBank/DDBJ databases">
        <title>Peredibacter starrii A3.12.</title>
        <authorList>
            <person name="Mitchell R.J."/>
        </authorList>
    </citation>
    <scope>NUCLEOTIDE SEQUENCE [LARGE SCALE GENOMIC DNA]</scope>
    <source>
        <strain evidence="3 4">A3.12</strain>
    </source>
</reference>
<dbReference type="GO" id="GO:0030572">
    <property type="term" value="F:phosphatidyltransferase activity"/>
    <property type="evidence" value="ECO:0007669"/>
    <property type="project" value="UniProtKB-ARBA"/>
</dbReference>
<dbReference type="InterPro" id="IPR001736">
    <property type="entry name" value="PLipase_D/transphosphatidylase"/>
</dbReference>
<dbReference type="RefSeq" id="WP_321398279.1">
    <property type="nucleotide sequence ID" value="NZ_CP139487.1"/>
</dbReference>
<keyword evidence="1" id="KW-0732">Signal</keyword>
<feature type="signal peptide" evidence="1">
    <location>
        <begin position="1"/>
        <end position="18"/>
    </location>
</feature>
<evidence type="ECO:0000313" key="3">
    <source>
        <dbReference type="EMBL" id="WPU66253.1"/>
    </source>
</evidence>
<dbReference type="PANTHER" id="PTHR21248:SF12">
    <property type="entry name" value="CARDIOLIPIN SYNTHASE C"/>
    <property type="match status" value="1"/>
</dbReference>
<proteinExistence type="predicted"/>
<dbReference type="Gene3D" id="3.30.870.10">
    <property type="entry name" value="Endonuclease Chain A"/>
    <property type="match status" value="2"/>
</dbReference>
<keyword evidence="4" id="KW-1185">Reference proteome</keyword>
<accession>A0AAX4HS78</accession>
<dbReference type="KEGG" id="psti:SOO65_05790"/>
<sequence>MKKTIFSLLLVASNLAVADEMRFLRADKDALQARVDIVQEAKKEILVEYYSVWNDDQAIGGMALLIDAAKKGIKVKVILDSLSTTVPKKTFAALLALANEGEVSKNLEIKEYNPLSFNLFKATHRDHAKMLIADGETLITGGRNIGDKYFGVNRRRNFSDLDLMAKGNVAKLARENFLTTWNSPAVKTLRLGKYSPERLAQGSCTAFKNQEECEIQRVKSNEKFESEKARILEVKEEVMTYEEGDLVVPYSGNDWFKDAYVIDDVKFMSHGAENLVSKETAYLNEDLLKAVANAKEDVNIISPYLMPTPNLMKVFADLRSKGVRIRIITNSMNSTDNLFAQAGYRELKFKLIEMGLEIYEYNGPDTIHAKTAVVDNRVVLIGTYNIDPRSAFINREIGVIINDEFQTGLANDLTHIIQGFRENSTLVGKDGVPHNLDIEMKGVSKKKRALLKVISKLLPLIRNQL</sequence>
<dbReference type="Proteomes" id="UP001324634">
    <property type="component" value="Chromosome"/>
</dbReference>
<protein>
    <submittedName>
        <fullName evidence="3">Phosphatidylserine/phosphatidylglycerophosphate/ cardiolipin synthase family protein</fullName>
    </submittedName>
</protein>
<evidence type="ECO:0000313" key="4">
    <source>
        <dbReference type="Proteomes" id="UP001324634"/>
    </source>
</evidence>
<feature type="domain" description="PLD phosphodiesterase" evidence="2">
    <location>
        <begin position="363"/>
        <end position="390"/>
    </location>
</feature>
<dbReference type="GO" id="GO:0032049">
    <property type="term" value="P:cardiolipin biosynthetic process"/>
    <property type="evidence" value="ECO:0007669"/>
    <property type="project" value="UniProtKB-ARBA"/>
</dbReference>
<dbReference type="SMART" id="SM00155">
    <property type="entry name" value="PLDc"/>
    <property type="match status" value="2"/>
</dbReference>
<evidence type="ECO:0000259" key="2">
    <source>
        <dbReference type="PROSITE" id="PS50035"/>
    </source>
</evidence>
<dbReference type="EMBL" id="CP139487">
    <property type="protein sequence ID" value="WPU66253.1"/>
    <property type="molecule type" value="Genomic_DNA"/>
</dbReference>
<dbReference type="CDD" id="cd09113">
    <property type="entry name" value="PLDc_ymdC_like_2"/>
    <property type="match status" value="1"/>
</dbReference>
<dbReference type="PANTHER" id="PTHR21248">
    <property type="entry name" value="CARDIOLIPIN SYNTHASE"/>
    <property type="match status" value="1"/>
</dbReference>
<dbReference type="AlphaFoldDB" id="A0AAX4HS78"/>
<organism evidence="3 4">
    <name type="scientific">Peredibacter starrii</name>
    <dbReference type="NCBI Taxonomy" id="28202"/>
    <lineage>
        <taxon>Bacteria</taxon>
        <taxon>Pseudomonadati</taxon>
        <taxon>Bdellovibrionota</taxon>
        <taxon>Bacteriovoracia</taxon>
        <taxon>Bacteriovoracales</taxon>
        <taxon>Bacteriovoracaceae</taxon>
        <taxon>Peredibacter</taxon>
    </lineage>
</organism>
<name>A0AAX4HS78_9BACT</name>
<feature type="domain" description="PLD phosphodiesterase" evidence="2">
    <location>
        <begin position="122"/>
        <end position="149"/>
    </location>
</feature>
<feature type="chain" id="PRO_5043702265" evidence="1">
    <location>
        <begin position="19"/>
        <end position="465"/>
    </location>
</feature>
<evidence type="ECO:0000256" key="1">
    <source>
        <dbReference type="SAM" id="SignalP"/>
    </source>
</evidence>
<gene>
    <name evidence="3" type="ORF">SOO65_05790</name>
</gene>
<dbReference type="SUPFAM" id="SSF56024">
    <property type="entry name" value="Phospholipase D/nuclease"/>
    <property type="match status" value="2"/>
</dbReference>
<dbReference type="PROSITE" id="PS50035">
    <property type="entry name" value="PLD"/>
    <property type="match status" value="2"/>
</dbReference>
<dbReference type="Pfam" id="PF13091">
    <property type="entry name" value="PLDc_2"/>
    <property type="match status" value="2"/>
</dbReference>
<dbReference type="InterPro" id="IPR025202">
    <property type="entry name" value="PLD-like_dom"/>
</dbReference>